<feature type="transmembrane region" description="Helical" evidence="1">
    <location>
        <begin position="18"/>
        <end position="36"/>
    </location>
</feature>
<proteinExistence type="predicted"/>
<dbReference type="EMBL" id="JBHGCJ010000002">
    <property type="protein sequence ID" value="MFG6108354.1"/>
    <property type="molecule type" value="Genomic_DNA"/>
</dbReference>
<gene>
    <name evidence="2" type="ORF">ACEU0G_002292</name>
</gene>
<feature type="transmembrane region" description="Helical" evidence="1">
    <location>
        <begin position="52"/>
        <end position="71"/>
    </location>
</feature>
<keyword evidence="1" id="KW-0812">Transmembrane</keyword>
<comment type="caution">
    <text evidence="2">The sequence shown here is derived from an EMBL/GenBank/DDBJ whole genome shotgun (WGS) entry which is preliminary data.</text>
</comment>
<feature type="transmembrane region" description="Helical" evidence="1">
    <location>
        <begin position="147"/>
        <end position="167"/>
    </location>
</feature>
<protein>
    <recommendedName>
        <fullName evidence="4">Transmembrane protein</fullName>
    </recommendedName>
</protein>
<keyword evidence="1" id="KW-0472">Membrane</keyword>
<dbReference type="RefSeq" id="WP_394161519.1">
    <property type="nucleotide sequence ID" value="NZ_JBHGCJ010000002.1"/>
</dbReference>
<evidence type="ECO:0000313" key="2">
    <source>
        <dbReference type="EMBL" id="MFG6108354.1"/>
    </source>
</evidence>
<dbReference type="Proteomes" id="UP001605261">
    <property type="component" value="Unassembled WGS sequence"/>
</dbReference>
<name>A0ABW7CUA3_9GAMM</name>
<evidence type="ECO:0000256" key="1">
    <source>
        <dbReference type="SAM" id="Phobius"/>
    </source>
</evidence>
<evidence type="ECO:0000313" key="3">
    <source>
        <dbReference type="Proteomes" id="UP001605261"/>
    </source>
</evidence>
<evidence type="ECO:0008006" key="4">
    <source>
        <dbReference type="Google" id="ProtNLM"/>
    </source>
</evidence>
<reference evidence="2 3" key="1">
    <citation type="submission" date="2024-09" db="EMBL/GenBank/DDBJ databases">
        <authorList>
            <consortium name="All-Russian atlas of soil microorganisms"/>
            <consortium name="as a basis for the search for new antimicrobial producers and enzymes with unique properties"/>
            <person name="Sokolova E.A."/>
            <person name="Voronina E.N."/>
        </authorList>
    </citation>
    <scope>NUCLEOTIDE SEQUENCE [LARGE SCALE GENOMIC DNA]</scope>
    <source>
        <strain evidence="2 3">AF-22b-331.1</strain>
    </source>
</reference>
<feature type="transmembrane region" description="Helical" evidence="1">
    <location>
        <begin position="77"/>
        <end position="94"/>
    </location>
</feature>
<sequence>MQLIPGATMFNSAMDVTIWHGLYLLWLTAGAIDFWLHRASSIETTSGLKESGLHLVQIAILGAATLLWLSFRASQPLFLILLALVCLHAITGYWDTRVAYPTRAIRPLEQHVHSILDLAPWIAIGAVYWSMPDTHVATGLALDLAPIALWLFAIVPALLLTVLPALIEFRRCIVYRAP</sequence>
<accession>A0ABW7CUA3</accession>
<keyword evidence="3" id="KW-1185">Reference proteome</keyword>
<organism evidence="2 3">
    <name type="scientific">Stenotrophomonas nematodicola</name>
    <dbReference type="NCBI Taxonomy" id="2656746"/>
    <lineage>
        <taxon>Bacteria</taxon>
        <taxon>Pseudomonadati</taxon>
        <taxon>Pseudomonadota</taxon>
        <taxon>Gammaproteobacteria</taxon>
        <taxon>Lysobacterales</taxon>
        <taxon>Lysobacteraceae</taxon>
        <taxon>Stenotrophomonas</taxon>
    </lineage>
</organism>
<keyword evidence="1" id="KW-1133">Transmembrane helix</keyword>